<sequence length="284" mass="30695">MRDDVSSAAFQSPPPDFVVIDVETACSRASSICQIGIVGFRNGREIFEYETLLDPCDEFNIFNTRIHGIAAHHVVGQPRFGDVHAIVERHLAGRTTVAHSFFDKSALAAACRQHDQRMIETTWLDSVRVAKRAWPDLENHKLGGLARYLGIEHRHHDALSDARAAGWVIVKAIDQTGISLDEWLAPPRKPGPPPTPAEAGPLLGERVAIVGEPRDGPLAHRLAALGAKVMTSVGTSTNVLVVAGGDRFTRATFTSPAYGKAEALRRAGKPIQIVSEQTLLAAIG</sequence>
<name>A0A502FXQ2_9SPHN</name>
<dbReference type="GO" id="GO:0005829">
    <property type="term" value="C:cytosol"/>
    <property type="evidence" value="ECO:0007669"/>
    <property type="project" value="TreeGrafter"/>
</dbReference>
<dbReference type="SMART" id="SM00479">
    <property type="entry name" value="EXOIII"/>
    <property type="match status" value="1"/>
</dbReference>
<organism evidence="4 5">
    <name type="scientific">Sphingomonas glacialis</name>
    <dbReference type="NCBI Taxonomy" id="658225"/>
    <lineage>
        <taxon>Bacteria</taxon>
        <taxon>Pseudomonadati</taxon>
        <taxon>Pseudomonadota</taxon>
        <taxon>Alphaproteobacteria</taxon>
        <taxon>Sphingomonadales</taxon>
        <taxon>Sphingomonadaceae</taxon>
        <taxon>Sphingomonas</taxon>
    </lineage>
</organism>
<dbReference type="Proteomes" id="UP000319931">
    <property type="component" value="Unassembled WGS sequence"/>
</dbReference>
<dbReference type="InterPro" id="IPR036397">
    <property type="entry name" value="RNaseH_sf"/>
</dbReference>
<gene>
    <name evidence="4" type="ORF">EAH76_05325</name>
</gene>
<dbReference type="Pfam" id="PF00929">
    <property type="entry name" value="RNase_T"/>
    <property type="match status" value="1"/>
</dbReference>
<dbReference type="GO" id="GO:0008408">
    <property type="term" value="F:3'-5' exonuclease activity"/>
    <property type="evidence" value="ECO:0007669"/>
    <property type="project" value="TreeGrafter"/>
</dbReference>
<dbReference type="AlphaFoldDB" id="A0A502FXQ2"/>
<dbReference type="FunFam" id="3.30.420.10:FF:000045">
    <property type="entry name" value="3'-5' exonuclease DinG"/>
    <property type="match status" value="1"/>
</dbReference>
<protein>
    <submittedName>
        <fullName evidence="4">Transposase</fullName>
    </submittedName>
</protein>
<evidence type="ECO:0000313" key="5">
    <source>
        <dbReference type="Proteomes" id="UP000319931"/>
    </source>
</evidence>
<dbReference type="PANTHER" id="PTHR30231">
    <property type="entry name" value="DNA POLYMERASE III SUBUNIT EPSILON"/>
    <property type="match status" value="1"/>
</dbReference>
<dbReference type="Gene3D" id="3.40.50.10190">
    <property type="entry name" value="BRCT domain"/>
    <property type="match status" value="1"/>
</dbReference>
<comment type="caution">
    <text evidence="4">The sequence shown here is derived from an EMBL/GenBank/DDBJ whole genome shotgun (WGS) entry which is preliminary data.</text>
</comment>
<dbReference type="InterPro" id="IPR012337">
    <property type="entry name" value="RNaseH-like_sf"/>
</dbReference>
<evidence type="ECO:0000256" key="2">
    <source>
        <dbReference type="ARBA" id="ARBA00026073"/>
    </source>
</evidence>
<dbReference type="InterPro" id="IPR036420">
    <property type="entry name" value="BRCT_dom_sf"/>
</dbReference>
<feature type="domain" description="Exonuclease" evidence="3">
    <location>
        <begin position="16"/>
        <end position="178"/>
    </location>
</feature>
<comment type="function">
    <text evidence="1">DNA polymerase III is a complex, multichain enzyme responsible for most of the replicative synthesis in bacteria. The epsilon subunit contain the editing function and is a proofreading 3'-5' exonuclease.</text>
</comment>
<proteinExistence type="predicted"/>
<dbReference type="InterPro" id="IPR013520">
    <property type="entry name" value="Ribonucl_H"/>
</dbReference>
<accession>A0A502FXQ2</accession>
<evidence type="ECO:0000256" key="1">
    <source>
        <dbReference type="ARBA" id="ARBA00025483"/>
    </source>
</evidence>
<dbReference type="PANTHER" id="PTHR30231:SF42">
    <property type="entry name" value="EXONUCLEASE"/>
    <property type="match status" value="1"/>
</dbReference>
<comment type="subunit">
    <text evidence="2">DNA polymerase III contains a core (composed of alpha, epsilon and theta chains) that associates with a tau subunit. This core dimerizes to form the POLIII' complex. PolIII' associates with the gamma complex (composed of gamma, delta, delta', psi and chi chains) and with the beta chain to form the complete DNA polymerase III complex.</text>
</comment>
<dbReference type="GO" id="GO:0006259">
    <property type="term" value="P:DNA metabolic process"/>
    <property type="evidence" value="ECO:0007669"/>
    <property type="project" value="UniProtKB-ARBA"/>
</dbReference>
<dbReference type="SUPFAM" id="SSF53098">
    <property type="entry name" value="Ribonuclease H-like"/>
    <property type="match status" value="1"/>
</dbReference>
<dbReference type="Gene3D" id="3.30.420.10">
    <property type="entry name" value="Ribonuclease H-like superfamily/Ribonuclease H"/>
    <property type="match status" value="1"/>
</dbReference>
<keyword evidence="5" id="KW-1185">Reference proteome</keyword>
<dbReference type="GO" id="GO:0003676">
    <property type="term" value="F:nucleic acid binding"/>
    <property type="evidence" value="ECO:0007669"/>
    <property type="project" value="InterPro"/>
</dbReference>
<evidence type="ECO:0000313" key="4">
    <source>
        <dbReference type="EMBL" id="TPG54120.1"/>
    </source>
</evidence>
<dbReference type="OrthoDB" id="9803913at2"/>
<evidence type="ECO:0000259" key="3">
    <source>
        <dbReference type="SMART" id="SM00479"/>
    </source>
</evidence>
<reference evidence="4 5" key="1">
    <citation type="journal article" date="2019" name="Environ. Microbiol.">
        <title>Species interactions and distinct microbial communities in high Arctic permafrost affected cryosols are associated with the CH4 and CO2 gas fluxes.</title>
        <authorList>
            <person name="Altshuler I."/>
            <person name="Hamel J."/>
            <person name="Turney S."/>
            <person name="Magnuson E."/>
            <person name="Levesque R."/>
            <person name="Greer C."/>
            <person name="Whyte L.G."/>
        </authorList>
    </citation>
    <scope>NUCLEOTIDE SEQUENCE [LARGE SCALE GENOMIC DNA]</scope>
    <source>
        <strain evidence="4 5">E6.1</strain>
    </source>
</reference>
<dbReference type="EMBL" id="RCZC01000002">
    <property type="protein sequence ID" value="TPG54120.1"/>
    <property type="molecule type" value="Genomic_DNA"/>
</dbReference>